<proteinExistence type="predicted"/>
<name>A0A0E9UVY5_ANGAN</name>
<dbReference type="EMBL" id="GBXM01038600">
    <property type="protein sequence ID" value="JAH69977.1"/>
    <property type="molecule type" value="Transcribed_RNA"/>
</dbReference>
<dbReference type="AlphaFoldDB" id="A0A0E9UVY5"/>
<organism evidence="1">
    <name type="scientific">Anguilla anguilla</name>
    <name type="common">European freshwater eel</name>
    <name type="synonym">Muraena anguilla</name>
    <dbReference type="NCBI Taxonomy" id="7936"/>
    <lineage>
        <taxon>Eukaryota</taxon>
        <taxon>Metazoa</taxon>
        <taxon>Chordata</taxon>
        <taxon>Craniata</taxon>
        <taxon>Vertebrata</taxon>
        <taxon>Euteleostomi</taxon>
        <taxon>Actinopterygii</taxon>
        <taxon>Neopterygii</taxon>
        <taxon>Teleostei</taxon>
        <taxon>Anguilliformes</taxon>
        <taxon>Anguillidae</taxon>
        <taxon>Anguilla</taxon>
    </lineage>
</organism>
<accession>A0A0E9UVY5</accession>
<sequence length="30" mass="3315">MATLVARRIRVPVNRVVETVKRCGTMMAGV</sequence>
<reference evidence="1" key="1">
    <citation type="submission" date="2014-11" db="EMBL/GenBank/DDBJ databases">
        <authorList>
            <person name="Amaro Gonzalez C."/>
        </authorList>
    </citation>
    <scope>NUCLEOTIDE SEQUENCE</scope>
</reference>
<reference evidence="1" key="2">
    <citation type="journal article" date="2015" name="Fish Shellfish Immunol.">
        <title>Early steps in the European eel (Anguilla anguilla)-Vibrio vulnificus interaction in the gills: Role of the RtxA13 toxin.</title>
        <authorList>
            <person name="Callol A."/>
            <person name="Pajuelo D."/>
            <person name="Ebbesson L."/>
            <person name="Teles M."/>
            <person name="MacKenzie S."/>
            <person name="Amaro C."/>
        </authorList>
    </citation>
    <scope>NUCLEOTIDE SEQUENCE</scope>
</reference>
<protein>
    <submittedName>
        <fullName evidence="1">Uncharacterized protein</fullName>
    </submittedName>
</protein>
<evidence type="ECO:0000313" key="1">
    <source>
        <dbReference type="EMBL" id="JAH69977.1"/>
    </source>
</evidence>